<dbReference type="OrthoDB" id="7871347at2"/>
<accession>A0A2R8BKY0</accession>
<evidence type="ECO:0000313" key="1">
    <source>
        <dbReference type="EMBL" id="SPH23973.1"/>
    </source>
</evidence>
<reference evidence="1 2" key="1">
    <citation type="submission" date="2018-03" db="EMBL/GenBank/DDBJ databases">
        <authorList>
            <person name="Keele B.F."/>
        </authorList>
    </citation>
    <scope>NUCLEOTIDE SEQUENCE [LARGE SCALE GENOMIC DNA]</scope>
    <source>
        <strain evidence="1 2">CECT 8626</strain>
    </source>
</reference>
<dbReference type="RefSeq" id="WP_108854029.1">
    <property type="nucleotide sequence ID" value="NZ_OMOQ01000002.1"/>
</dbReference>
<keyword evidence="2" id="KW-1185">Reference proteome</keyword>
<protein>
    <submittedName>
        <fullName evidence="1">Uncharacterized protein</fullName>
    </submittedName>
</protein>
<dbReference type="Proteomes" id="UP000244924">
    <property type="component" value="Unassembled WGS sequence"/>
</dbReference>
<organism evidence="1 2">
    <name type="scientific">Albidovulum aquaemixtae</name>
    <dbReference type="NCBI Taxonomy" id="1542388"/>
    <lineage>
        <taxon>Bacteria</taxon>
        <taxon>Pseudomonadati</taxon>
        <taxon>Pseudomonadota</taxon>
        <taxon>Alphaproteobacteria</taxon>
        <taxon>Rhodobacterales</taxon>
        <taxon>Paracoccaceae</taxon>
        <taxon>Albidovulum</taxon>
    </lineage>
</organism>
<sequence length="144" mass="15734">MMATEISKRGMPGGEAPDCRFIEVLNDARDARPFGYRIGGIRPGPTAVVAGHSPIAQDIYERLLDLPTLPWLRGSLVLITLDALDVASIDDELIDLIGPVDRTLHLPFPSREDHDEAVRQGYWTVLKLCAQLGMISGRGVSMPS</sequence>
<name>A0A2R8BKY0_9RHOB</name>
<dbReference type="AlphaFoldDB" id="A0A2R8BKY0"/>
<evidence type="ECO:0000313" key="2">
    <source>
        <dbReference type="Proteomes" id="UP000244924"/>
    </source>
</evidence>
<dbReference type="EMBL" id="OMOQ01000002">
    <property type="protein sequence ID" value="SPH23973.1"/>
    <property type="molecule type" value="Genomic_DNA"/>
</dbReference>
<gene>
    <name evidence="1" type="ORF">DEA8626_03050</name>
</gene>
<proteinExistence type="predicted"/>